<keyword evidence="3" id="KW-1185">Reference proteome</keyword>
<feature type="compositionally biased region" description="Polar residues" evidence="1">
    <location>
        <begin position="139"/>
        <end position="154"/>
    </location>
</feature>
<dbReference type="Proteomes" id="UP000829685">
    <property type="component" value="Unassembled WGS sequence"/>
</dbReference>
<feature type="compositionally biased region" description="Polar residues" evidence="1">
    <location>
        <begin position="107"/>
        <end position="131"/>
    </location>
</feature>
<evidence type="ECO:0000256" key="1">
    <source>
        <dbReference type="SAM" id="MobiDB-lite"/>
    </source>
</evidence>
<protein>
    <submittedName>
        <fullName evidence="2">Uncharacterized protein</fullName>
    </submittedName>
</protein>
<proteinExistence type="predicted"/>
<reference evidence="2" key="1">
    <citation type="submission" date="2021-03" db="EMBL/GenBank/DDBJ databases">
        <title>Revisited historic fungal species revealed as producer of novel bioactive compounds through whole genome sequencing and comparative genomics.</title>
        <authorList>
            <person name="Vignolle G.A."/>
            <person name="Hochenegger N."/>
            <person name="Mach R.L."/>
            <person name="Mach-Aigner A.R."/>
            <person name="Javad Rahimi M."/>
            <person name="Salim K.A."/>
            <person name="Chan C.M."/>
            <person name="Lim L.B.L."/>
            <person name="Cai F."/>
            <person name="Druzhinina I.S."/>
            <person name="U'Ren J.M."/>
            <person name="Derntl C."/>
        </authorList>
    </citation>
    <scope>NUCLEOTIDE SEQUENCE</scope>
    <source>
        <strain evidence="2">TUCIM 5799</strain>
    </source>
</reference>
<accession>A0A9P9WG81</accession>
<feature type="region of interest" description="Disordered" evidence="1">
    <location>
        <begin position="241"/>
        <end position="271"/>
    </location>
</feature>
<dbReference type="AlphaFoldDB" id="A0A9P9WG81"/>
<sequence length="391" mass="42814">MTYKQEYAFAPPFEGPLGDFAAPTGFDFRPELCGPVSYYWDDALYPADCSSIFFDNCSPESEATDLIALYTTLNDEPPSSPLSLSTGDEECSTNYEDAIAPTDSASLLESRGSGNQGDAGSFANASQQSAQHNDHNKVSLETGQQKKACTTEHPQASPEDYATSPTTPTVQARKHQQASDQSSHEIDQVANSSSSDKQPCKPLAYDGVAIMIDAQKPAGTGSNGAIPAGAIIIDLTQLPDEDTSTPCLSRKRRHDDNHPRSHKRPKHHSCEDGSIHVRIHKVRRVVGEGVVEHKLNRKDRVWELIGELQETSKSLNHVDTGPNLSVTMIVKGHGPLDFSWDSHKEVYASNERLKGRIISLDRLLIKRMISTKRPRCLPGVTSKLEDTVYGT</sequence>
<dbReference type="EMBL" id="JAFIMR010000029">
    <property type="protein sequence ID" value="KAI1861533.1"/>
    <property type="molecule type" value="Genomic_DNA"/>
</dbReference>
<organism evidence="2 3">
    <name type="scientific">Neoarthrinium moseri</name>
    <dbReference type="NCBI Taxonomy" id="1658444"/>
    <lineage>
        <taxon>Eukaryota</taxon>
        <taxon>Fungi</taxon>
        <taxon>Dikarya</taxon>
        <taxon>Ascomycota</taxon>
        <taxon>Pezizomycotina</taxon>
        <taxon>Sordariomycetes</taxon>
        <taxon>Xylariomycetidae</taxon>
        <taxon>Amphisphaeriales</taxon>
        <taxon>Apiosporaceae</taxon>
        <taxon>Neoarthrinium</taxon>
    </lineage>
</organism>
<feature type="region of interest" description="Disordered" evidence="1">
    <location>
        <begin position="107"/>
        <end position="200"/>
    </location>
</feature>
<gene>
    <name evidence="2" type="ORF">JX265_009500</name>
</gene>
<comment type="caution">
    <text evidence="2">The sequence shown here is derived from an EMBL/GenBank/DDBJ whole genome shotgun (WGS) entry which is preliminary data.</text>
</comment>
<name>A0A9P9WG81_9PEZI</name>
<evidence type="ECO:0000313" key="2">
    <source>
        <dbReference type="EMBL" id="KAI1861533.1"/>
    </source>
</evidence>
<evidence type="ECO:0000313" key="3">
    <source>
        <dbReference type="Proteomes" id="UP000829685"/>
    </source>
</evidence>